<reference evidence="1 2" key="1">
    <citation type="submission" date="2021-03" db="EMBL/GenBank/DDBJ databases">
        <title>Genomic Encyclopedia of Type Strains, Phase IV (KMG-IV): sequencing the most valuable type-strain genomes for metagenomic binning, comparative biology and taxonomic classification.</title>
        <authorList>
            <person name="Goeker M."/>
        </authorList>
    </citation>
    <scope>NUCLEOTIDE SEQUENCE [LARGE SCALE GENOMIC DNA]</scope>
    <source>
        <strain evidence="1 2">DSM 24950</strain>
    </source>
</reference>
<gene>
    <name evidence="1" type="ORF">J2Z65_004871</name>
</gene>
<sequence length="65" mass="7580">MYDFINIFFDETHSQRIEANVLEAFLISELKFSKESHLNFFKGIGGEKITIMGIKPIMITLARER</sequence>
<dbReference type="EMBL" id="JAGGKV010000015">
    <property type="protein sequence ID" value="MBP1965626.1"/>
    <property type="molecule type" value="Genomic_DNA"/>
</dbReference>
<organism evidence="1 2">
    <name type="scientific">Paenibacillus aceris</name>
    <dbReference type="NCBI Taxonomy" id="869555"/>
    <lineage>
        <taxon>Bacteria</taxon>
        <taxon>Bacillati</taxon>
        <taxon>Bacillota</taxon>
        <taxon>Bacilli</taxon>
        <taxon>Bacillales</taxon>
        <taxon>Paenibacillaceae</taxon>
        <taxon>Paenibacillus</taxon>
    </lineage>
</organism>
<dbReference type="Proteomes" id="UP001519344">
    <property type="component" value="Unassembled WGS sequence"/>
</dbReference>
<accession>A0ABS4I3Y2</accession>
<proteinExistence type="predicted"/>
<name>A0ABS4I3Y2_9BACL</name>
<keyword evidence="2" id="KW-1185">Reference proteome</keyword>
<evidence type="ECO:0000313" key="1">
    <source>
        <dbReference type="EMBL" id="MBP1965626.1"/>
    </source>
</evidence>
<comment type="caution">
    <text evidence="1">The sequence shown here is derived from an EMBL/GenBank/DDBJ whole genome shotgun (WGS) entry which is preliminary data.</text>
</comment>
<protein>
    <submittedName>
        <fullName evidence="1">Uncharacterized protein</fullName>
    </submittedName>
</protein>
<evidence type="ECO:0000313" key="2">
    <source>
        <dbReference type="Proteomes" id="UP001519344"/>
    </source>
</evidence>